<evidence type="ECO:0000256" key="4">
    <source>
        <dbReference type="ARBA" id="ARBA00023136"/>
    </source>
</evidence>
<keyword evidence="4 6" id="KW-0472">Membrane</keyword>
<gene>
    <name evidence="9" type="ORF">FN846DRAFT_962892</name>
</gene>
<protein>
    <submittedName>
        <fullName evidence="9">Sulfate transporter family-domain-containing protein</fullName>
    </submittedName>
</protein>
<dbReference type="OrthoDB" id="409725at2759"/>
<feature type="transmembrane region" description="Helical" evidence="6">
    <location>
        <begin position="376"/>
        <end position="398"/>
    </location>
</feature>
<dbReference type="PROSITE" id="PS50042">
    <property type="entry name" value="CNMP_BINDING_3"/>
    <property type="match status" value="1"/>
</dbReference>
<dbReference type="InterPro" id="IPR036513">
    <property type="entry name" value="STAS_dom_sf"/>
</dbReference>
<name>A0A5J5EP26_9PEZI</name>
<dbReference type="InterPro" id="IPR014710">
    <property type="entry name" value="RmlC-like_jellyroll"/>
</dbReference>
<dbReference type="GO" id="GO:0016020">
    <property type="term" value="C:membrane"/>
    <property type="evidence" value="ECO:0007669"/>
    <property type="project" value="UniProtKB-SubCell"/>
</dbReference>
<keyword evidence="2 6" id="KW-0812">Transmembrane</keyword>
<feature type="transmembrane region" description="Helical" evidence="6">
    <location>
        <begin position="410"/>
        <end position="431"/>
    </location>
</feature>
<dbReference type="InterPro" id="IPR002645">
    <property type="entry name" value="STAS_dom"/>
</dbReference>
<dbReference type="Gene3D" id="3.30.750.24">
    <property type="entry name" value="STAS domain"/>
    <property type="match status" value="1"/>
</dbReference>
<feature type="transmembrane region" description="Helical" evidence="6">
    <location>
        <begin position="306"/>
        <end position="326"/>
    </location>
</feature>
<proteinExistence type="predicted"/>
<dbReference type="Pfam" id="PF00916">
    <property type="entry name" value="Sulfate_transp"/>
    <property type="match status" value="1"/>
</dbReference>
<evidence type="ECO:0000256" key="3">
    <source>
        <dbReference type="ARBA" id="ARBA00022989"/>
    </source>
</evidence>
<feature type="transmembrane region" description="Helical" evidence="6">
    <location>
        <begin position="473"/>
        <end position="495"/>
    </location>
</feature>
<dbReference type="CDD" id="cd00038">
    <property type="entry name" value="CAP_ED"/>
    <property type="match status" value="1"/>
</dbReference>
<feature type="transmembrane region" description="Helical" evidence="6">
    <location>
        <begin position="547"/>
        <end position="579"/>
    </location>
</feature>
<dbReference type="SUPFAM" id="SSF51206">
    <property type="entry name" value="cAMP-binding domain-like"/>
    <property type="match status" value="1"/>
</dbReference>
<accession>A0A5J5EP26</accession>
<feature type="compositionally biased region" description="Polar residues" evidence="5">
    <location>
        <begin position="808"/>
        <end position="819"/>
    </location>
</feature>
<feature type="transmembrane region" description="Helical" evidence="6">
    <location>
        <begin position="338"/>
        <end position="356"/>
    </location>
</feature>
<dbReference type="SUPFAM" id="SSF52091">
    <property type="entry name" value="SpoIIaa-like"/>
    <property type="match status" value="1"/>
</dbReference>
<evidence type="ECO:0000259" key="8">
    <source>
        <dbReference type="PROSITE" id="PS50801"/>
    </source>
</evidence>
<evidence type="ECO:0000256" key="1">
    <source>
        <dbReference type="ARBA" id="ARBA00004141"/>
    </source>
</evidence>
<dbReference type="Proteomes" id="UP000326924">
    <property type="component" value="Unassembled WGS sequence"/>
</dbReference>
<dbReference type="PANTHER" id="PTHR43310">
    <property type="entry name" value="SULFATE TRANSPORTER YBAR-RELATED"/>
    <property type="match status" value="1"/>
</dbReference>
<evidence type="ECO:0000256" key="6">
    <source>
        <dbReference type="SAM" id="Phobius"/>
    </source>
</evidence>
<dbReference type="Gene3D" id="2.60.120.10">
    <property type="entry name" value="Jelly Rolls"/>
    <property type="match status" value="1"/>
</dbReference>
<comment type="caution">
    <text evidence="9">The sequence shown here is derived from an EMBL/GenBank/DDBJ whole genome shotgun (WGS) entry which is preliminary data.</text>
</comment>
<feature type="region of interest" description="Disordered" evidence="5">
    <location>
        <begin position="104"/>
        <end position="135"/>
    </location>
</feature>
<evidence type="ECO:0000256" key="2">
    <source>
        <dbReference type="ARBA" id="ARBA00022692"/>
    </source>
</evidence>
<evidence type="ECO:0000256" key="5">
    <source>
        <dbReference type="SAM" id="MobiDB-lite"/>
    </source>
</evidence>
<feature type="transmembrane region" description="Helical" evidence="6">
    <location>
        <begin position="600"/>
        <end position="632"/>
    </location>
</feature>
<dbReference type="SMART" id="SM00100">
    <property type="entry name" value="cNMP"/>
    <property type="match status" value="1"/>
</dbReference>
<dbReference type="InterPro" id="IPR052706">
    <property type="entry name" value="Membrane-Transporter-like"/>
</dbReference>
<dbReference type="EMBL" id="VXIS01000190">
    <property type="protein sequence ID" value="KAA8897851.1"/>
    <property type="molecule type" value="Genomic_DNA"/>
</dbReference>
<dbReference type="InParanoid" id="A0A5J5EP26"/>
<dbReference type="InterPro" id="IPR000595">
    <property type="entry name" value="cNMP-bd_dom"/>
</dbReference>
<evidence type="ECO:0000259" key="7">
    <source>
        <dbReference type="PROSITE" id="PS50042"/>
    </source>
</evidence>
<evidence type="ECO:0000313" key="9">
    <source>
        <dbReference type="EMBL" id="KAA8897851.1"/>
    </source>
</evidence>
<reference evidence="9 10" key="1">
    <citation type="submission" date="2019-09" db="EMBL/GenBank/DDBJ databases">
        <title>Draft genome of the ectomycorrhizal ascomycete Sphaerosporella brunnea.</title>
        <authorList>
            <consortium name="DOE Joint Genome Institute"/>
            <person name="Benucci G.M."/>
            <person name="Marozzi G."/>
            <person name="Antonielli L."/>
            <person name="Sanchez S."/>
            <person name="Marco P."/>
            <person name="Wang X."/>
            <person name="Falini L.B."/>
            <person name="Barry K."/>
            <person name="Haridas S."/>
            <person name="Lipzen A."/>
            <person name="Labutti K."/>
            <person name="Grigoriev I.V."/>
            <person name="Murat C."/>
            <person name="Martin F."/>
            <person name="Albertini E."/>
            <person name="Donnini D."/>
            <person name="Bonito G."/>
        </authorList>
    </citation>
    <scope>NUCLEOTIDE SEQUENCE [LARGE SCALE GENOMIC DNA]</scope>
    <source>
        <strain evidence="9 10">Sb_GMNB300</strain>
    </source>
</reference>
<comment type="subcellular location">
    <subcellularLocation>
        <location evidence="1">Membrane</location>
        <topology evidence="1">Multi-pass membrane protein</topology>
    </subcellularLocation>
</comment>
<feature type="domain" description="STAS" evidence="8">
    <location>
        <begin position="672"/>
        <end position="777"/>
    </location>
</feature>
<organism evidence="9 10">
    <name type="scientific">Sphaerosporella brunnea</name>
    <dbReference type="NCBI Taxonomy" id="1250544"/>
    <lineage>
        <taxon>Eukaryota</taxon>
        <taxon>Fungi</taxon>
        <taxon>Dikarya</taxon>
        <taxon>Ascomycota</taxon>
        <taxon>Pezizomycotina</taxon>
        <taxon>Pezizomycetes</taxon>
        <taxon>Pezizales</taxon>
        <taxon>Pyronemataceae</taxon>
        <taxon>Sphaerosporella</taxon>
    </lineage>
</organism>
<dbReference type="AlphaFoldDB" id="A0A5J5EP26"/>
<feature type="domain" description="Cyclic nucleotide-binding" evidence="7">
    <location>
        <begin position="869"/>
        <end position="957"/>
    </location>
</feature>
<dbReference type="InterPro" id="IPR011547">
    <property type="entry name" value="SLC26A/SulP_dom"/>
</dbReference>
<dbReference type="Pfam" id="PF01740">
    <property type="entry name" value="STAS"/>
    <property type="match status" value="1"/>
</dbReference>
<dbReference type="InterPro" id="IPR018490">
    <property type="entry name" value="cNMP-bd_dom_sf"/>
</dbReference>
<dbReference type="Pfam" id="PF00027">
    <property type="entry name" value="cNMP_binding"/>
    <property type="match status" value="1"/>
</dbReference>
<dbReference type="CDD" id="cd07042">
    <property type="entry name" value="STAS_SulP_like_sulfate_transporter"/>
    <property type="match status" value="1"/>
</dbReference>
<dbReference type="FunFam" id="2.60.120.10:FF:000141">
    <property type="entry name" value="Sulfate transporter family protein"/>
    <property type="match status" value="1"/>
</dbReference>
<feature type="transmembrane region" description="Helical" evidence="6">
    <location>
        <begin position="507"/>
        <end position="527"/>
    </location>
</feature>
<dbReference type="PROSITE" id="PS50801">
    <property type="entry name" value="STAS"/>
    <property type="match status" value="1"/>
</dbReference>
<feature type="region of interest" description="Disordered" evidence="5">
    <location>
        <begin position="793"/>
        <end position="819"/>
    </location>
</feature>
<dbReference type="PANTHER" id="PTHR43310:SF4">
    <property type="entry name" value="AFR304WP"/>
    <property type="match status" value="1"/>
</dbReference>
<evidence type="ECO:0000313" key="10">
    <source>
        <dbReference type="Proteomes" id="UP000326924"/>
    </source>
</evidence>
<keyword evidence="3 6" id="KW-1133">Transmembrane helix</keyword>
<keyword evidence="10" id="KW-1185">Reference proteome</keyword>
<dbReference type="FunCoup" id="A0A5J5EP26">
    <property type="interactions" value="7"/>
</dbReference>
<sequence>MLGDRWLIGLDALSTDPDPDHWPLYSSVGVRDQTAELASIALDTGVLGTPPRAAVATGFEGDQDVSPLRLSSSTIAARNTAHPREPSLPASYTRSSSYLTHLIRKDQLQTPPPSVATSDVEEETLSGPATERDPLLPKYQDELHRRANVDEIPHDDLESQGQRHAMFQRGGGAIKEALRWPRDRAMRAIKGLRARDILRKAVVEPAKYLPSVLLGLLLNVLDGLSYGMILFPLGESIFSDLGPDGLSMFYVSCIVSQLVYSLGGSAFKGGIGSEMIEVVPFFHKMAFTIMAEVGTDNPKSVLATTILSYSISSVLTGCVFFALGYLKLGSLIGFFPRHILVGCIGGVGWFLLATAIEVCARLDGGISYDLDTLAIIFAPSRLVLWIVPLVLAIILIFCQRVIKSTLFMPLYFLSIPILFHIIVAAIPNISIEDLREKGWVFDAPASGAPWWHFYTLYDFHAVDWTALLKTVPAMFALTFFGILHVPINVPALGVSAGIDTVNVDRELIAHGVSNALSGFCGSIQNYLVYSNSILFMRAGGDSRVAGVMLAIGTFAIMVAGPAVVGYIPVMVVGALIFLLGIELMREALVDTWGKLSKLEYLTICAIVVTMGAWDFVIGILVGVLLACVSLVLQTSRKSPIRATHSGVVARSTVRRHPTQQRFLREVGSQIEIVKLAGYMFFGTITSVESYVHSLLDDHRTTRFVIIDLFHVSGIDFSSAEGFTRMRRLMAARGVEMVLSGVTRGGEIGGALRAVGVWGDDNSSGLVFESLNEALEYAENEFLKALYTPKQPAKTATLDVPRPPPASINDISQPPSSPRRTLVQNAAQTTLRSDEVMQSTKWASFRQPLPLILQTFQGMTDKNEDFWFAVVPYFERRVYEEGSVVFRRGDKSTEFFLIEEGIFRADYDLDQGRYSESIVAGTTCGELPFFSNTPRTATLFAEKFTVAWVMDEKAWKRLQSENVEAAMELLKIALKLTTERMHAITSYVLTSAG</sequence>